<organism evidence="2 3">
    <name type="scientific">Geodermatophilus sabuli</name>
    <dbReference type="NCBI Taxonomy" id="1564158"/>
    <lineage>
        <taxon>Bacteria</taxon>
        <taxon>Bacillati</taxon>
        <taxon>Actinomycetota</taxon>
        <taxon>Actinomycetes</taxon>
        <taxon>Geodermatophilales</taxon>
        <taxon>Geodermatophilaceae</taxon>
        <taxon>Geodermatophilus</taxon>
    </lineage>
</organism>
<evidence type="ECO:0000256" key="1">
    <source>
        <dbReference type="SAM" id="MobiDB-lite"/>
    </source>
</evidence>
<feature type="compositionally biased region" description="Low complexity" evidence="1">
    <location>
        <begin position="203"/>
        <end position="219"/>
    </location>
</feature>
<dbReference type="AlphaFoldDB" id="A0A285ELM9"/>
<keyword evidence="3" id="KW-1185">Reference proteome</keyword>
<name>A0A285ELM9_9ACTN</name>
<protein>
    <submittedName>
        <fullName evidence="2">Uncharacterized protein</fullName>
    </submittedName>
</protein>
<feature type="region of interest" description="Disordered" evidence="1">
    <location>
        <begin position="197"/>
        <end position="219"/>
    </location>
</feature>
<dbReference type="Proteomes" id="UP000219514">
    <property type="component" value="Unassembled WGS sequence"/>
</dbReference>
<proteinExistence type="predicted"/>
<evidence type="ECO:0000313" key="2">
    <source>
        <dbReference type="EMBL" id="SNX98891.1"/>
    </source>
</evidence>
<evidence type="ECO:0000313" key="3">
    <source>
        <dbReference type="Proteomes" id="UP000219514"/>
    </source>
</evidence>
<accession>A0A285ELM9</accession>
<reference evidence="2 3" key="1">
    <citation type="submission" date="2017-09" db="EMBL/GenBank/DDBJ databases">
        <authorList>
            <person name="Ehlers B."/>
            <person name="Leendertz F.H."/>
        </authorList>
    </citation>
    <scope>NUCLEOTIDE SEQUENCE [LARGE SCALE GENOMIC DNA]</scope>
    <source>
        <strain evidence="2 3">DSM 46844</strain>
    </source>
</reference>
<dbReference type="EMBL" id="OBDO01000012">
    <property type="protein sequence ID" value="SNX98891.1"/>
    <property type="molecule type" value="Genomic_DNA"/>
</dbReference>
<gene>
    <name evidence="2" type="ORF">SAMN06893097_112187</name>
</gene>
<sequence length="219" mass="22270">MTRTRCRSGLRATHRPGLSVGRRARVVTALTILMLCGGVATATWLVGLDAGSNGKAKAAKIDNLSITAASTPGLNGLLYPGGTGDVTAAIKNPNPFPVVVSALYLPAHTTYAPGYKDDPWHDDDLIALCDSSRSLVSYTQAAATSGAIRELAAPLVVAANGQLSVTLTDAASMGSESPNECQGAYFSMPSFTGISASPAPEGVSTTTSPVSTSLTASAN</sequence>